<name>A0AAU8HTW0_9FIRM</name>
<proteinExistence type="predicted"/>
<dbReference type="AlphaFoldDB" id="A0AAU8HTW0"/>
<dbReference type="EMBL" id="CP159485">
    <property type="protein sequence ID" value="XCI28690.1"/>
    <property type="molecule type" value="Genomic_DNA"/>
</dbReference>
<dbReference type="RefSeq" id="WP_353893242.1">
    <property type="nucleotide sequence ID" value="NZ_CP159485.1"/>
</dbReference>
<protein>
    <recommendedName>
        <fullName evidence="2">TraB family protein</fullName>
    </recommendedName>
</protein>
<sequence length="77" mass="9015">MPNKRNKPVLLLLGSFHMNSPNQDLFNVQADDILSPKRQMEIKEIVNLLKDFKPTKVALEVSTDKQKELNTKFREYK</sequence>
<gene>
    <name evidence="1" type="ORF">PRVXH_002660</name>
</gene>
<reference evidence="1" key="2">
    <citation type="submission" date="2024-06" db="EMBL/GenBank/DDBJ databases">
        <authorList>
            <person name="Petrova K.O."/>
            <person name="Toshchakov S.V."/>
            <person name="Boltjanskaja Y.V."/>
            <person name="Kevbrin V.V."/>
        </authorList>
    </citation>
    <scope>NUCLEOTIDE SEQUENCE</scope>
    <source>
        <strain evidence="1">Z-710</strain>
    </source>
</reference>
<accession>A0AAU8HTW0</accession>
<evidence type="ECO:0008006" key="2">
    <source>
        <dbReference type="Google" id="ProtNLM"/>
    </source>
</evidence>
<evidence type="ECO:0000313" key="1">
    <source>
        <dbReference type="EMBL" id="XCI28690.1"/>
    </source>
</evidence>
<reference evidence="1" key="1">
    <citation type="journal article" date="2018" name="Antonie Van Leeuwenhoek">
        <title>Proteinivorax hydrogeniformans sp. nov., an anaerobic, haloalkaliphilic bacterium fermenting proteinaceous compounds with high hydrogen production.</title>
        <authorList>
            <person name="Boltyanskaya Y."/>
            <person name="Detkova E."/>
            <person name="Pimenov N."/>
            <person name="Kevbrin V."/>
        </authorList>
    </citation>
    <scope>NUCLEOTIDE SEQUENCE</scope>
    <source>
        <strain evidence="1">Z-710</strain>
    </source>
</reference>
<organism evidence="1">
    <name type="scientific">Proteinivorax hydrogeniformans</name>
    <dbReference type="NCBI Taxonomy" id="1826727"/>
    <lineage>
        <taxon>Bacteria</taxon>
        <taxon>Bacillati</taxon>
        <taxon>Bacillota</taxon>
        <taxon>Clostridia</taxon>
        <taxon>Eubacteriales</taxon>
        <taxon>Proteinivoracaceae</taxon>
        <taxon>Proteinivorax</taxon>
    </lineage>
</organism>